<dbReference type="Gene3D" id="3.30.360.10">
    <property type="entry name" value="Dihydrodipicolinate Reductase, domain 2"/>
    <property type="match status" value="1"/>
</dbReference>
<dbReference type="Gene3D" id="3.40.50.720">
    <property type="entry name" value="NAD(P)-binding Rossmann-like Domain"/>
    <property type="match status" value="1"/>
</dbReference>
<feature type="domain" description="GFO/IDH/MocA-like oxidoreductase" evidence="2">
    <location>
        <begin position="199"/>
        <end position="327"/>
    </location>
</feature>
<gene>
    <name evidence="3" type="ORF">ACFQZJ_07230</name>
</gene>
<dbReference type="PROSITE" id="PS51318">
    <property type="entry name" value="TAT"/>
    <property type="match status" value="1"/>
</dbReference>
<dbReference type="InterPro" id="IPR055170">
    <property type="entry name" value="GFO_IDH_MocA-like_dom"/>
</dbReference>
<reference evidence="4" key="1">
    <citation type="journal article" date="2019" name="Int. J. Syst. Evol. Microbiol.">
        <title>The Global Catalogue of Microorganisms (GCM) 10K type strain sequencing project: providing services to taxonomists for standard genome sequencing and annotation.</title>
        <authorList>
            <consortium name="The Broad Institute Genomics Platform"/>
            <consortium name="The Broad Institute Genome Sequencing Center for Infectious Disease"/>
            <person name="Wu L."/>
            <person name="Ma J."/>
        </authorList>
    </citation>
    <scope>NUCLEOTIDE SEQUENCE [LARGE SCALE GENOMIC DNA]</scope>
    <source>
        <strain evidence="4">CCUG 61948</strain>
    </source>
</reference>
<keyword evidence="4" id="KW-1185">Reference proteome</keyword>
<dbReference type="InterPro" id="IPR000683">
    <property type="entry name" value="Gfo/Idh/MocA-like_OxRdtase_N"/>
</dbReference>
<dbReference type="EMBL" id="JBHTHY010000004">
    <property type="protein sequence ID" value="MFD0797246.1"/>
    <property type="molecule type" value="Genomic_DNA"/>
</dbReference>
<name>A0ABW3B1P0_9FLAO</name>
<dbReference type="PANTHER" id="PTHR43818">
    <property type="entry name" value="BCDNA.GH03377"/>
    <property type="match status" value="1"/>
</dbReference>
<evidence type="ECO:0000313" key="3">
    <source>
        <dbReference type="EMBL" id="MFD0797246.1"/>
    </source>
</evidence>
<dbReference type="InterPro" id="IPR050463">
    <property type="entry name" value="Gfo/Idh/MocA_oxidrdct_glycsds"/>
</dbReference>
<organism evidence="3 4">
    <name type="scientific">Maribacter chungangensis</name>
    <dbReference type="NCBI Taxonomy" id="1069117"/>
    <lineage>
        <taxon>Bacteria</taxon>
        <taxon>Pseudomonadati</taxon>
        <taxon>Bacteroidota</taxon>
        <taxon>Flavobacteriia</taxon>
        <taxon>Flavobacteriales</taxon>
        <taxon>Flavobacteriaceae</taxon>
        <taxon>Maribacter</taxon>
    </lineage>
</organism>
<evidence type="ECO:0000259" key="1">
    <source>
        <dbReference type="Pfam" id="PF01408"/>
    </source>
</evidence>
<dbReference type="SUPFAM" id="SSF55347">
    <property type="entry name" value="Glyceraldehyde-3-phosphate dehydrogenase-like, C-terminal domain"/>
    <property type="match status" value="1"/>
</dbReference>
<dbReference type="Proteomes" id="UP001597012">
    <property type="component" value="Unassembled WGS sequence"/>
</dbReference>
<dbReference type="Pfam" id="PF22725">
    <property type="entry name" value="GFO_IDH_MocA_C3"/>
    <property type="match status" value="1"/>
</dbReference>
<dbReference type="InterPro" id="IPR006311">
    <property type="entry name" value="TAT_signal"/>
</dbReference>
<protein>
    <submittedName>
        <fullName evidence="3">Gfo/Idh/MocA family protein</fullName>
    </submittedName>
</protein>
<sequence>MKKKDSVSVSGTDRRGFIKKAGAATLFSATTLNAGFANSFLTKNKVLKVGLVGCGGRGTGAAVQALRADPDTVLHAMADAFEDRLTSSLELLKKAHGQRAEVKKNRQFVGFDAYQKLIDSGVDVVLLAAPPGFRPQHFAAAIEAGKHVFYEKPVAVDAPGIRKVLEAAKKAKDKNLSIVSGLCFRYDLQKQALFGKVLNGDIGEIKSISSIRNGGELWYKERQPDWNDMQYKMRNWYYYNWLSGDFIVEMFVHSTDMISWAMGERMPLSATGVGGRQWRTEEKYGNIYDHFAVEFDYGGGLKGNVTTRQLKGGSSRNSVEIAGSKGNALYEGDRHEIWGAKTWKYEGEKNDMYQSEQDAFFKSIREENPLNDAERAANSTLMAILSRDVAYSGQTITWDEAMNSNVFLGPKDDEYSWDLQFDGTGIPIPGITKMI</sequence>
<dbReference type="RefSeq" id="WP_379933435.1">
    <property type="nucleotide sequence ID" value="NZ_JBHTHY010000004.1"/>
</dbReference>
<dbReference type="PANTHER" id="PTHR43818:SF5">
    <property type="entry name" value="OXIDOREDUCTASE FAMILY PROTEIN"/>
    <property type="match status" value="1"/>
</dbReference>
<comment type="caution">
    <text evidence="3">The sequence shown here is derived from an EMBL/GenBank/DDBJ whole genome shotgun (WGS) entry which is preliminary data.</text>
</comment>
<accession>A0ABW3B1P0</accession>
<dbReference type="SUPFAM" id="SSF51735">
    <property type="entry name" value="NAD(P)-binding Rossmann-fold domains"/>
    <property type="match status" value="1"/>
</dbReference>
<feature type="domain" description="Gfo/Idh/MocA-like oxidoreductase N-terminal" evidence="1">
    <location>
        <begin position="47"/>
        <end position="173"/>
    </location>
</feature>
<dbReference type="InterPro" id="IPR036291">
    <property type="entry name" value="NAD(P)-bd_dom_sf"/>
</dbReference>
<dbReference type="Pfam" id="PF01408">
    <property type="entry name" value="GFO_IDH_MocA"/>
    <property type="match status" value="1"/>
</dbReference>
<proteinExistence type="predicted"/>
<evidence type="ECO:0000313" key="4">
    <source>
        <dbReference type="Proteomes" id="UP001597012"/>
    </source>
</evidence>
<evidence type="ECO:0000259" key="2">
    <source>
        <dbReference type="Pfam" id="PF22725"/>
    </source>
</evidence>